<keyword evidence="2" id="KW-0472">Membrane</keyword>
<gene>
    <name evidence="4" type="ORF">HME9304_00256</name>
</gene>
<dbReference type="AlphaFoldDB" id="A0A2Z4LNF9"/>
<dbReference type="OrthoDB" id="9796594at2"/>
<evidence type="ECO:0000256" key="2">
    <source>
        <dbReference type="SAM" id="Phobius"/>
    </source>
</evidence>
<sequence>MLDQSVRFPKLKFLVTLLGAVVIILTFIPYISTEHWSIRVFDFPHLQLTIFTALILLALVFLFNKRRVKDYILTIALLACLIYQGTKILPYTVLGKVEVDNASAKTKETLSIYTANVLQDNRDVKSLIKDTKKFNADVVLYTETNSKWTESLNEYLNKEYRYTVQVPQENTYGMLLYSKFELEQSTIEYLVEDTIPSIHTRLILPSDKTIQLYAIHPAPPTPIHNPSSLDRDAELMKVGRLSKNSEFPVIVMGDFNDVAWSETTSLFQSYSGLLDLRKGRGLFNTYNAKYWFMRWPLDHVFVSPDFRVLEVDLGSNIGSDHFPFFTKLSLESSTASKQRLPSPSKEVIDDATEQIREEKEEEGS</sequence>
<protein>
    <recommendedName>
        <fullName evidence="3">Endonuclease/exonuclease/phosphatase domain-containing protein</fullName>
    </recommendedName>
</protein>
<keyword evidence="2" id="KW-0812">Transmembrane</keyword>
<feature type="transmembrane region" description="Helical" evidence="2">
    <location>
        <begin position="12"/>
        <end position="31"/>
    </location>
</feature>
<feature type="transmembrane region" description="Helical" evidence="2">
    <location>
        <begin position="70"/>
        <end position="86"/>
    </location>
</feature>
<dbReference type="Pfam" id="PF03372">
    <property type="entry name" value="Exo_endo_phos"/>
    <property type="match status" value="1"/>
</dbReference>
<organism evidence="4 5">
    <name type="scientific">Flagellimonas maritima</name>
    <dbReference type="NCBI Taxonomy" id="1383885"/>
    <lineage>
        <taxon>Bacteria</taxon>
        <taxon>Pseudomonadati</taxon>
        <taxon>Bacteroidota</taxon>
        <taxon>Flavobacteriia</taxon>
        <taxon>Flavobacteriales</taxon>
        <taxon>Flavobacteriaceae</taxon>
        <taxon>Flagellimonas</taxon>
    </lineage>
</organism>
<evidence type="ECO:0000313" key="4">
    <source>
        <dbReference type="EMBL" id="AWX43269.1"/>
    </source>
</evidence>
<feature type="domain" description="Endonuclease/exonuclease/phosphatase" evidence="3">
    <location>
        <begin position="114"/>
        <end position="321"/>
    </location>
</feature>
<name>A0A2Z4LNF9_9FLAO</name>
<dbReference type="Proteomes" id="UP000248536">
    <property type="component" value="Chromosome"/>
</dbReference>
<evidence type="ECO:0000313" key="5">
    <source>
        <dbReference type="Proteomes" id="UP000248536"/>
    </source>
</evidence>
<proteinExistence type="predicted"/>
<dbReference type="InterPro" id="IPR005135">
    <property type="entry name" value="Endo/exonuclease/phosphatase"/>
</dbReference>
<reference evidence="4 5" key="1">
    <citation type="submission" date="2018-06" db="EMBL/GenBank/DDBJ databases">
        <title>Spongiibacterium sp. HME9304 Genome sequencing and assembly.</title>
        <authorList>
            <person name="Kang H."/>
            <person name="Kim H."/>
            <person name="Joh K."/>
        </authorList>
    </citation>
    <scope>NUCLEOTIDE SEQUENCE [LARGE SCALE GENOMIC DNA]</scope>
    <source>
        <strain evidence="4 5">HME9304</strain>
    </source>
</reference>
<dbReference type="EMBL" id="CP030104">
    <property type="protein sequence ID" value="AWX43269.1"/>
    <property type="molecule type" value="Genomic_DNA"/>
</dbReference>
<keyword evidence="2" id="KW-1133">Transmembrane helix</keyword>
<dbReference type="KEGG" id="spon:HME9304_00256"/>
<dbReference type="Gene3D" id="3.60.10.10">
    <property type="entry name" value="Endonuclease/exonuclease/phosphatase"/>
    <property type="match status" value="1"/>
</dbReference>
<feature type="region of interest" description="Disordered" evidence="1">
    <location>
        <begin position="333"/>
        <end position="364"/>
    </location>
</feature>
<feature type="transmembrane region" description="Helical" evidence="2">
    <location>
        <begin position="43"/>
        <end position="63"/>
    </location>
</feature>
<dbReference type="GO" id="GO:0003824">
    <property type="term" value="F:catalytic activity"/>
    <property type="evidence" value="ECO:0007669"/>
    <property type="project" value="InterPro"/>
</dbReference>
<dbReference type="RefSeq" id="WP_112376862.1">
    <property type="nucleotide sequence ID" value="NZ_CP030104.1"/>
</dbReference>
<accession>A0A2Z4LNF9</accession>
<dbReference type="InterPro" id="IPR036691">
    <property type="entry name" value="Endo/exonu/phosph_ase_sf"/>
</dbReference>
<evidence type="ECO:0000259" key="3">
    <source>
        <dbReference type="Pfam" id="PF03372"/>
    </source>
</evidence>
<evidence type="ECO:0000256" key="1">
    <source>
        <dbReference type="SAM" id="MobiDB-lite"/>
    </source>
</evidence>
<dbReference type="SUPFAM" id="SSF56219">
    <property type="entry name" value="DNase I-like"/>
    <property type="match status" value="1"/>
</dbReference>
<keyword evidence="5" id="KW-1185">Reference proteome</keyword>